<comment type="caution">
    <text evidence="3">The sequence shown here is derived from an EMBL/GenBank/DDBJ whole genome shotgun (WGS) entry which is preliminary data.</text>
</comment>
<organism evidence="3 4">
    <name type="scientific">Halorubrum laminariae</name>
    <dbReference type="NCBI Taxonomy" id="1433523"/>
    <lineage>
        <taxon>Archaea</taxon>
        <taxon>Methanobacteriati</taxon>
        <taxon>Methanobacteriota</taxon>
        <taxon>Stenosarchaea group</taxon>
        <taxon>Halobacteria</taxon>
        <taxon>Halobacteriales</taxon>
        <taxon>Haloferacaceae</taxon>
        <taxon>Halorubrum</taxon>
    </lineage>
</organism>
<evidence type="ECO:0000313" key="3">
    <source>
        <dbReference type="EMBL" id="MFD1571706.1"/>
    </source>
</evidence>
<keyword evidence="4" id="KW-1185">Reference proteome</keyword>
<evidence type="ECO:0000256" key="1">
    <source>
        <dbReference type="SAM" id="MobiDB-lite"/>
    </source>
</evidence>
<dbReference type="AlphaFoldDB" id="A0ABD6C4I6"/>
<evidence type="ECO:0000259" key="2">
    <source>
        <dbReference type="Pfam" id="PF19701"/>
    </source>
</evidence>
<dbReference type="Pfam" id="PF19701">
    <property type="entry name" value="DUF6199"/>
    <property type="match status" value="1"/>
</dbReference>
<feature type="region of interest" description="Disordered" evidence="1">
    <location>
        <begin position="71"/>
        <end position="95"/>
    </location>
</feature>
<accession>A0ABD6C4I6</accession>
<name>A0ABD6C4I6_9EURY</name>
<reference evidence="3 4" key="1">
    <citation type="journal article" date="2019" name="Int. J. Syst. Evol. Microbiol.">
        <title>The Global Catalogue of Microorganisms (GCM) 10K type strain sequencing project: providing services to taxonomists for standard genome sequencing and annotation.</title>
        <authorList>
            <consortium name="The Broad Institute Genomics Platform"/>
            <consortium name="The Broad Institute Genome Sequencing Center for Infectious Disease"/>
            <person name="Wu L."/>
            <person name="Ma J."/>
        </authorList>
    </citation>
    <scope>NUCLEOTIDE SEQUENCE [LARGE SCALE GENOMIC DNA]</scope>
    <source>
        <strain evidence="3 4">CGMCC 1.12689</strain>
    </source>
</reference>
<feature type="domain" description="DUF6199" evidence="2">
    <location>
        <begin position="9"/>
        <end position="64"/>
    </location>
</feature>
<dbReference type="InterPro" id="IPR045679">
    <property type="entry name" value="DUF6199"/>
</dbReference>
<gene>
    <name evidence="3" type="ORF">ACFR9T_14120</name>
</gene>
<protein>
    <recommendedName>
        <fullName evidence="2">DUF6199 domain-containing protein</fullName>
    </recommendedName>
</protein>
<evidence type="ECO:0000313" key="4">
    <source>
        <dbReference type="Proteomes" id="UP001597185"/>
    </source>
</evidence>
<proteinExistence type="predicted"/>
<dbReference type="EMBL" id="JBHUDB010000011">
    <property type="protein sequence ID" value="MFD1571706.1"/>
    <property type="molecule type" value="Genomic_DNA"/>
</dbReference>
<dbReference type="Proteomes" id="UP001597185">
    <property type="component" value="Unassembled WGS sequence"/>
</dbReference>
<sequence>MKALLLLATGVVGLIETVAPRFVVRAWTRVAFRNSGDVEPREWVYAGARAEGAVFVAGALVGLYRLAAADDPSEANASTRADDFDDADADGPSTN</sequence>
<dbReference type="RefSeq" id="WP_256417934.1">
    <property type="nucleotide sequence ID" value="NZ_JANHDL010000003.1"/>
</dbReference>